<dbReference type="Gene3D" id="3.40.630.30">
    <property type="match status" value="1"/>
</dbReference>
<proteinExistence type="predicted"/>
<dbReference type="Proteomes" id="UP001160334">
    <property type="component" value="Unassembled WGS sequence"/>
</dbReference>
<organism evidence="4 5">
    <name type="scientific">Prescottella agglutinans</name>
    <dbReference type="NCBI Taxonomy" id="1644129"/>
    <lineage>
        <taxon>Bacteria</taxon>
        <taxon>Bacillati</taxon>
        <taxon>Actinomycetota</taxon>
        <taxon>Actinomycetes</taxon>
        <taxon>Mycobacteriales</taxon>
        <taxon>Nocardiaceae</taxon>
        <taxon>Prescottella</taxon>
    </lineage>
</organism>
<name>A0ABT6MGK6_9NOCA</name>
<dbReference type="CDD" id="cd04301">
    <property type="entry name" value="NAT_SF"/>
    <property type="match status" value="1"/>
</dbReference>
<dbReference type="PANTHER" id="PTHR43072:SF23">
    <property type="entry name" value="UPF0039 PROTEIN C11D3.02C"/>
    <property type="match status" value="1"/>
</dbReference>
<dbReference type="PANTHER" id="PTHR43072">
    <property type="entry name" value="N-ACETYLTRANSFERASE"/>
    <property type="match status" value="1"/>
</dbReference>
<keyword evidence="5" id="KW-1185">Reference proteome</keyword>
<dbReference type="EC" id="2.3.1.-" evidence="4"/>
<comment type="caution">
    <text evidence="4">The sequence shown here is derived from an EMBL/GenBank/DDBJ whole genome shotgun (WGS) entry which is preliminary data.</text>
</comment>
<dbReference type="GO" id="GO:0016746">
    <property type="term" value="F:acyltransferase activity"/>
    <property type="evidence" value="ECO:0007669"/>
    <property type="project" value="UniProtKB-KW"/>
</dbReference>
<dbReference type="EMBL" id="JARXVC010000014">
    <property type="protein sequence ID" value="MDH6283451.1"/>
    <property type="molecule type" value="Genomic_DNA"/>
</dbReference>
<evidence type="ECO:0000313" key="5">
    <source>
        <dbReference type="Proteomes" id="UP001160334"/>
    </source>
</evidence>
<dbReference type="Pfam" id="PF00583">
    <property type="entry name" value="Acetyltransf_1"/>
    <property type="match status" value="1"/>
</dbReference>
<gene>
    <name evidence="4" type="ORF">M2280_004699</name>
</gene>
<dbReference type="PROSITE" id="PS51186">
    <property type="entry name" value="GNAT"/>
    <property type="match status" value="1"/>
</dbReference>
<feature type="domain" description="N-acetyltransferase" evidence="3">
    <location>
        <begin position="1"/>
        <end position="163"/>
    </location>
</feature>
<dbReference type="SUPFAM" id="SSF55729">
    <property type="entry name" value="Acyl-CoA N-acyltransferases (Nat)"/>
    <property type="match status" value="1"/>
</dbReference>
<dbReference type="InterPro" id="IPR016181">
    <property type="entry name" value="Acyl_CoA_acyltransferase"/>
</dbReference>
<sequence length="173" mass="19482">MFVRDATPEDLPDILEIHNEAIANSTAIWDETPADLDERRSWFDDRRRHGFPILVAEIDGRVAGYASYGVWRPKSGYRHTVENSVYVHADFHRRGIATVLMTELIARARAGGVHVVVASVEASNTTSIALHERFGFRVVAQMPEVGRKFGRWLDMTYLQLTLPDPYADADADA</sequence>
<protein>
    <submittedName>
        <fullName evidence="4">L-amino acid N-acyltransferase YncA</fullName>
        <ecNumber evidence="4">2.3.1.-</ecNumber>
    </submittedName>
</protein>
<accession>A0ABT6MGK6</accession>
<keyword evidence="1 4" id="KW-0808">Transferase</keyword>
<evidence type="ECO:0000256" key="2">
    <source>
        <dbReference type="ARBA" id="ARBA00023315"/>
    </source>
</evidence>
<dbReference type="RefSeq" id="WP_280762722.1">
    <property type="nucleotide sequence ID" value="NZ_JARXVC010000014.1"/>
</dbReference>
<evidence type="ECO:0000313" key="4">
    <source>
        <dbReference type="EMBL" id="MDH6283451.1"/>
    </source>
</evidence>
<reference evidence="4 5" key="1">
    <citation type="submission" date="2023-04" db="EMBL/GenBank/DDBJ databases">
        <title>Forest soil microbial communities from Buena Vista Peninsula, Colon Province, Panama.</title>
        <authorList>
            <person name="Bouskill N."/>
        </authorList>
    </citation>
    <scope>NUCLEOTIDE SEQUENCE [LARGE SCALE GENOMIC DNA]</scope>
    <source>
        <strain evidence="4 5">CFH S0262</strain>
    </source>
</reference>
<evidence type="ECO:0000259" key="3">
    <source>
        <dbReference type="PROSITE" id="PS51186"/>
    </source>
</evidence>
<dbReference type="InterPro" id="IPR000182">
    <property type="entry name" value="GNAT_dom"/>
</dbReference>
<evidence type="ECO:0000256" key="1">
    <source>
        <dbReference type="ARBA" id="ARBA00022679"/>
    </source>
</evidence>
<keyword evidence="2 4" id="KW-0012">Acyltransferase</keyword>